<evidence type="ECO:0000313" key="10">
    <source>
        <dbReference type="EMBL" id="KAK0509023.1"/>
    </source>
</evidence>
<dbReference type="AlphaFoldDB" id="A0AA39UYP1"/>
<keyword evidence="5" id="KW-0238">DNA-binding</keyword>
<accession>A0AA39UYP1</accession>
<feature type="compositionally biased region" description="Polar residues" evidence="8">
    <location>
        <begin position="611"/>
        <end position="627"/>
    </location>
</feature>
<gene>
    <name evidence="10" type="ORF">JMJ35_008394</name>
</gene>
<feature type="region of interest" description="Disordered" evidence="8">
    <location>
        <begin position="132"/>
        <end position="160"/>
    </location>
</feature>
<comment type="caution">
    <text evidence="10">The sequence shown here is derived from an EMBL/GenBank/DDBJ whole genome shotgun (WGS) entry which is preliminary data.</text>
</comment>
<dbReference type="PROSITE" id="PS00463">
    <property type="entry name" value="ZN2_CY6_FUNGAL_1"/>
    <property type="match status" value="1"/>
</dbReference>
<dbReference type="InterPro" id="IPR001138">
    <property type="entry name" value="Zn2Cys6_DnaBD"/>
</dbReference>
<name>A0AA39UYP1_9LECA</name>
<dbReference type="GO" id="GO:0006351">
    <property type="term" value="P:DNA-templated transcription"/>
    <property type="evidence" value="ECO:0007669"/>
    <property type="project" value="InterPro"/>
</dbReference>
<evidence type="ECO:0000256" key="6">
    <source>
        <dbReference type="ARBA" id="ARBA00023163"/>
    </source>
</evidence>
<dbReference type="CDD" id="cd00067">
    <property type="entry name" value="GAL4"/>
    <property type="match status" value="1"/>
</dbReference>
<feature type="region of interest" description="Disordered" evidence="8">
    <location>
        <begin position="606"/>
        <end position="627"/>
    </location>
</feature>
<dbReference type="PANTHER" id="PTHR31845">
    <property type="entry name" value="FINGER DOMAIN PROTEIN, PUTATIVE-RELATED"/>
    <property type="match status" value="1"/>
</dbReference>
<dbReference type="GO" id="GO:0005634">
    <property type="term" value="C:nucleus"/>
    <property type="evidence" value="ECO:0007669"/>
    <property type="project" value="UniProtKB-SubCell"/>
</dbReference>
<dbReference type="SUPFAM" id="SSF57701">
    <property type="entry name" value="Zn2/Cys6 DNA-binding domain"/>
    <property type="match status" value="1"/>
</dbReference>
<keyword evidence="2" id="KW-0479">Metal-binding</keyword>
<sequence length="683" mass="75829">MSALPASALGRPHSSAGSISNAPVSPVSSKGKRKRVHDLHSSPGSGEDGYEAANGERKRQPGVKRACNECRQQKLRCDVVTEPTYITCGRCQRLGLECKIESNFKRVGKRSKNAEMEREIVELRKLVESQQASPTAVGPSVKASLSSSASPTISQLPSHRDQYMGSEEAVAAMMELRAGHDGGSFIRIPNAQLRLTRQLGNVMLTQERIQDLFQIFFTYYHPFLPILDPSRPPEYYYTANLLRFWVIISVAARRDDPPLLASLAAPVSDLLWKTIADVPQNYIVVKALCLLCTWPLPISSTSTDPTFMLAGLMMQIAMQIGLHRPSHSQDFTKFKVELMEEELRDRVRTWAACNAVAQRVSTGYGQPPTTFYEWTLAPSGPNESSFRLPLDAEGRLLIERFSNNVTKALYSNPSDPREYDDLEVKLKADQSSISLIYLRAAGLHLRLSAFFDSPTSKDYLMDLSRLWLATISFLDCAFNLEADGLLAYSTNYILQMIIAAGFALLKLLNSFFASQIDFETGRTLFNRTIYAIRAVSVSTNDLPSRLAEVLAQLWKGSAAHSRKINDGNAITDNSLQLKVKCRMSMSLVFDSVWRWREEFQQNGNLDAAVKNPTNPDSAVESSSTSVADQSLAPSNVFGDTITPDGFGGSNYEVFDPLNWVLDGLVDFPYSLPHVSEMEVQGMN</sequence>
<keyword evidence="11" id="KW-1185">Reference proteome</keyword>
<dbReference type="InterPro" id="IPR007219">
    <property type="entry name" value="XnlR_reg_dom"/>
</dbReference>
<evidence type="ECO:0000259" key="9">
    <source>
        <dbReference type="PROSITE" id="PS50048"/>
    </source>
</evidence>
<dbReference type="Proteomes" id="UP001166286">
    <property type="component" value="Unassembled WGS sequence"/>
</dbReference>
<dbReference type="GO" id="GO:0000981">
    <property type="term" value="F:DNA-binding transcription factor activity, RNA polymerase II-specific"/>
    <property type="evidence" value="ECO:0007669"/>
    <property type="project" value="InterPro"/>
</dbReference>
<dbReference type="FunFam" id="4.10.240.10:FF:000003">
    <property type="entry name" value="C6 transcription factor (Leu3)"/>
    <property type="match status" value="1"/>
</dbReference>
<keyword evidence="6" id="KW-0804">Transcription</keyword>
<keyword evidence="4" id="KW-0805">Transcription regulation</keyword>
<dbReference type="GO" id="GO:0008270">
    <property type="term" value="F:zinc ion binding"/>
    <property type="evidence" value="ECO:0007669"/>
    <property type="project" value="InterPro"/>
</dbReference>
<protein>
    <recommendedName>
        <fullName evidence="9">Zn(2)-C6 fungal-type domain-containing protein</fullName>
    </recommendedName>
</protein>
<evidence type="ECO:0000256" key="8">
    <source>
        <dbReference type="SAM" id="MobiDB-lite"/>
    </source>
</evidence>
<feature type="compositionally biased region" description="Low complexity" evidence="8">
    <location>
        <begin position="139"/>
        <end position="157"/>
    </location>
</feature>
<feature type="region of interest" description="Disordered" evidence="8">
    <location>
        <begin position="1"/>
        <end position="65"/>
    </location>
</feature>
<evidence type="ECO:0000256" key="2">
    <source>
        <dbReference type="ARBA" id="ARBA00022723"/>
    </source>
</evidence>
<dbReference type="PROSITE" id="PS50048">
    <property type="entry name" value="ZN2_CY6_FUNGAL_2"/>
    <property type="match status" value="1"/>
</dbReference>
<dbReference type="EMBL" id="JAFEKC020000019">
    <property type="protein sequence ID" value="KAK0509023.1"/>
    <property type="molecule type" value="Genomic_DNA"/>
</dbReference>
<evidence type="ECO:0000256" key="7">
    <source>
        <dbReference type="ARBA" id="ARBA00023242"/>
    </source>
</evidence>
<evidence type="ECO:0000256" key="3">
    <source>
        <dbReference type="ARBA" id="ARBA00022833"/>
    </source>
</evidence>
<keyword evidence="7" id="KW-0539">Nucleus</keyword>
<evidence type="ECO:0000313" key="11">
    <source>
        <dbReference type="Proteomes" id="UP001166286"/>
    </source>
</evidence>
<reference evidence="10" key="1">
    <citation type="submission" date="2023-03" db="EMBL/GenBank/DDBJ databases">
        <title>Complete genome of Cladonia borealis.</title>
        <authorList>
            <person name="Park H."/>
        </authorList>
    </citation>
    <scope>NUCLEOTIDE SEQUENCE</scope>
    <source>
        <strain evidence="10">ANT050790</strain>
    </source>
</reference>
<dbReference type="Pfam" id="PF04082">
    <property type="entry name" value="Fungal_trans"/>
    <property type="match status" value="1"/>
</dbReference>
<keyword evidence="3" id="KW-0862">Zinc</keyword>
<dbReference type="InterPro" id="IPR036864">
    <property type="entry name" value="Zn2-C6_fun-type_DNA-bd_sf"/>
</dbReference>
<evidence type="ECO:0000256" key="1">
    <source>
        <dbReference type="ARBA" id="ARBA00004123"/>
    </source>
</evidence>
<feature type="domain" description="Zn(2)-C6 fungal-type" evidence="9">
    <location>
        <begin position="66"/>
        <end position="100"/>
    </location>
</feature>
<evidence type="ECO:0000256" key="4">
    <source>
        <dbReference type="ARBA" id="ARBA00023015"/>
    </source>
</evidence>
<dbReference type="GO" id="GO:0000976">
    <property type="term" value="F:transcription cis-regulatory region binding"/>
    <property type="evidence" value="ECO:0007669"/>
    <property type="project" value="TreeGrafter"/>
</dbReference>
<proteinExistence type="predicted"/>
<dbReference type="Gene3D" id="4.10.240.10">
    <property type="entry name" value="Zn(2)-C6 fungal-type DNA-binding domain"/>
    <property type="match status" value="1"/>
</dbReference>
<feature type="compositionally biased region" description="Polar residues" evidence="8">
    <location>
        <begin position="15"/>
        <end position="28"/>
    </location>
</feature>
<dbReference type="PANTHER" id="PTHR31845:SF21">
    <property type="entry name" value="REGULATORY PROTEIN LEU3"/>
    <property type="match status" value="1"/>
</dbReference>
<evidence type="ECO:0000256" key="5">
    <source>
        <dbReference type="ARBA" id="ARBA00023125"/>
    </source>
</evidence>
<organism evidence="10 11">
    <name type="scientific">Cladonia borealis</name>
    <dbReference type="NCBI Taxonomy" id="184061"/>
    <lineage>
        <taxon>Eukaryota</taxon>
        <taxon>Fungi</taxon>
        <taxon>Dikarya</taxon>
        <taxon>Ascomycota</taxon>
        <taxon>Pezizomycotina</taxon>
        <taxon>Lecanoromycetes</taxon>
        <taxon>OSLEUM clade</taxon>
        <taxon>Lecanoromycetidae</taxon>
        <taxon>Lecanorales</taxon>
        <taxon>Lecanorineae</taxon>
        <taxon>Cladoniaceae</taxon>
        <taxon>Cladonia</taxon>
    </lineage>
</organism>
<dbReference type="GO" id="GO:0001216">
    <property type="term" value="F:DNA-binding transcription activator activity"/>
    <property type="evidence" value="ECO:0007669"/>
    <property type="project" value="UniProtKB-ARBA"/>
</dbReference>
<comment type="subcellular location">
    <subcellularLocation>
        <location evidence="1">Nucleus</location>
    </subcellularLocation>
</comment>
<dbReference type="InterPro" id="IPR051089">
    <property type="entry name" value="prtT"/>
</dbReference>
<dbReference type="CDD" id="cd12148">
    <property type="entry name" value="fungal_TF_MHR"/>
    <property type="match status" value="1"/>
</dbReference>
<dbReference type="SMART" id="SM00066">
    <property type="entry name" value="GAL4"/>
    <property type="match status" value="1"/>
</dbReference>
<dbReference type="Pfam" id="PF00172">
    <property type="entry name" value="Zn_clus"/>
    <property type="match status" value="1"/>
</dbReference>